<dbReference type="InterPro" id="IPR025441">
    <property type="entry name" value="DUF4181"/>
</dbReference>
<evidence type="ECO:0000313" key="2">
    <source>
        <dbReference type="EMBL" id="QMT17391.1"/>
    </source>
</evidence>
<keyword evidence="1" id="KW-0812">Transmembrane</keyword>
<feature type="transmembrane region" description="Helical" evidence="1">
    <location>
        <begin position="20"/>
        <end position="38"/>
    </location>
</feature>
<dbReference type="EMBL" id="CP059540">
    <property type="protein sequence ID" value="QMT17391.1"/>
    <property type="molecule type" value="Genomic_DNA"/>
</dbReference>
<reference evidence="2 3" key="1">
    <citation type="submission" date="2020-07" db="EMBL/GenBank/DDBJ databases">
        <title>Screening of a cold-adapted Planococcus bacterium producing protease in traditional shrimp paste and protease identification by genome sequencing.</title>
        <authorList>
            <person name="Gao R."/>
            <person name="Leng W."/>
            <person name="Chu Q."/>
            <person name="Wu X."/>
            <person name="Liu H."/>
            <person name="Li X."/>
        </authorList>
    </citation>
    <scope>NUCLEOTIDE SEQUENCE [LARGE SCALE GENOMIC DNA]</scope>
    <source>
        <strain evidence="2 3">XJ11</strain>
    </source>
</reference>
<sequence>MNRMYGPDYSETQTSEMWEILGFIVVVGLILFLANWVLRKILGVRRKKFFAPSSNYVNSQHQKGDAYFRWGGAAIFLIVFFLFYEHGPFVPFMALVVMGLLQDTYTAYMEKKHSDNPNDYKFTLMQFPIALIIVFLSGYIFLPNFTEVLFGGFD</sequence>
<name>A0A7D7MGQ2_PLAMR</name>
<dbReference type="AlphaFoldDB" id="A0A7D7MGQ2"/>
<dbReference type="Proteomes" id="UP000514716">
    <property type="component" value="Chromosome"/>
</dbReference>
<feature type="transmembrane region" description="Helical" evidence="1">
    <location>
        <begin position="66"/>
        <end position="84"/>
    </location>
</feature>
<keyword evidence="3" id="KW-1185">Reference proteome</keyword>
<gene>
    <name evidence="2" type="ORF">H1Q58_15805</name>
</gene>
<evidence type="ECO:0000313" key="3">
    <source>
        <dbReference type="Proteomes" id="UP000514716"/>
    </source>
</evidence>
<evidence type="ECO:0000256" key="1">
    <source>
        <dbReference type="SAM" id="Phobius"/>
    </source>
</evidence>
<organism evidence="2 3">
    <name type="scientific">Planococcus maritimus</name>
    <dbReference type="NCBI Taxonomy" id="192421"/>
    <lineage>
        <taxon>Bacteria</taxon>
        <taxon>Bacillati</taxon>
        <taxon>Bacillota</taxon>
        <taxon>Bacilli</taxon>
        <taxon>Bacillales</taxon>
        <taxon>Caryophanaceae</taxon>
        <taxon>Planococcus</taxon>
    </lineage>
</organism>
<keyword evidence="1" id="KW-0472">Membrane</keyword>
<proteinExistence type="predicted"/>
<dbReference type="Pfam" id="PF13789">
    <property type="entry name" value="DUF4181"/>
    <property type="match status" value="1"/>
</dbReference>
<protein>
    <submittedName>
        <fullName evidence="2">DUF4181 domain-containing protein</fullName>
    </submittedName>
</protein>
<accession>A0A7D7MGQ2</accession>
<feature type="transmembrane region" description="Helical" evidence="1">
    <location>
        <begin position="120"/>
        <end position="142"/>
    </location>
</feature>
<dbReference type="KEGG" id="pdec:H1Q58_15805"/>
<keyword evidence="1" id="KW-1133">Transmembrane helix</keyword>
<feature type="transmembrane region" description="Helical" evidence="1">
    <location>
        <begin position="90"/>
        <end position="108"/>
    </location>
</feature>